<evidence type="ECO:0000259" key="2">
    <source>
        <dbReference type="Pfam" id="PF14534"/>
    </source>
</evidence>
<dbReference type="Proteomes" id="UP000286680">
    <property type="component" value="Unassembled WGS sequence"/>
</dbReference>
<gene>
    <name evidence="3" type="ORF">CWE23_11745</name>
</gene>
<dbReference type="InterPro" id="IPR027843">
    <property type="entry name" value="DUF4440"/>
</dbReference>
<keyword evidence="1" id="KW-0732">Signal</keyword>
<accession>A0AA94JCA5</accession>
<evidence type="ECO:0000256" key="1">
    <source>
        <dbReference type="SAM" id="SignalP"/>
    </source>
</evidence>
<dbReference type="RefSeq" id="WP_105307448.1">
    <property type="nucleotide sequence ID" value="NZ_PIPS01000004.1"/>
</dbReference>
<dbReference type="Gene3D" id="3.10.450.50">
    <property type="match status" value="1"/>
</dbReference>
<feature type="signal peptide" evidence="1">
    <location>
        <begin position="1"/>
        <end position="19"/>
    </location>
</feature>
<dbReference type="Pfam" id="PF14534">
    <property type="entry name" value="DUF4440"/>
    <property type="match status" value="1"/>
</dbReference>
<dbReference type="InterPro" id="IPR032710">
    <property type="entry name" value="NTF2-like_dom_sf"/>
</dbReference>
<comment type="caution">
    <text evidence="3">The sequence shown here is derived from an EMBL/GenBank/DDBJ whole genome shotgun (WGS) entry which is preliminary data.</text>
</comment>
<protein>
    <submittedName>
        <fullName evidence="3">Nuclear transport factor 2 family protein</fullName>
    </submittedName>
</protein>
<evidence type="ECO:0000313" key="4">
    <source>
        <dbReference type="Proteomes" id="UP000286680"/>
    </source>
</evidence>
<keyword evidence="4" id="KW-1185">Reference proteome</keyword>
<organism evidence="3 4">
    <name type="scientific">Idiomarina aquatica</name>
    <dbReference type="NCBI Taxonomy" id="1327752"/>
    <lineage>
        <taxon>Bacteria</taxon>
        <taxon>Pseudomonadati</taxon>
        <taxon>Pseudomonadota</taxon>
        <taxon>Gammaproteobacteria</taxon>
        <taxon>Alteromonadales</taxon>
        <taxon>Idiomarinaceae</taxon>
        <taxon>Idiomarina</taxon>
    </lineage>
</organism>
<sequence>MRALFVSMLLLLSSFSVSAQTDLKQELTQTLETFLYGASINDPEVHANFWADDLTYTSSRGTRYGKATLMKGLEGVEANDPEQVDTWYGAENIEIKPIGEVVIVNFTLTSATGGKVTDRFYNSGVFIKKDGRWQAINWNATVAKD</sequence>
<dbReference type="EMBL" id="PIPS01000004">
    <property type="protein sequence ID" value="RUO40274.1"/>
    <property type="molecule type" value="Genomic_DNA"/>
</dbReference>
<dbReference type="AlphaFoldDB" id="A0AA94JCA5"/>
<reference evidence="4" key="1">
    <citation type="journal article" date="2018" name="Front. Microbiol.">
        <title>Genome-Based Analysis Reveals the Taxonomy and Diversity of the Family Idiomarinaceae.</title>
        <authorList>
            <person name="Liu Y."/>
            <person name="Lai Q."/>
            <person name="Shao Z."/>
        </authorList>
    </citation>
    <scope>NUCLEOTIDE SEQUENCE [LARGE SCALE GENOMIC DNA]</scope>
    <source>
        <strain evidence="4">SN-14</strain>
    </source>
</reference>
<name>A0AA94JCA5_9GAMM</name>
<proteinExistence type="predicted"/>
<evidence type="ECO:0000313" key="3">
    <source>
        <dbReference type="EMBL" id="RUO40274.1"/>
    </source>
</evidence>
<feature type="domain" description="DUF4440" evidence="2">
    <location>
        <begin position="41"/>
        <end position="134"/>
    </location>
</feature>
<feature type="chain" id="PRO_5041738488" evidence="1">
    <location>
        <begin position="20"/>
        <end position="145"/>
    </location>
</feature>
<dbReference type="SUPFAM" id="SSF54427">
    <property type="entry name" value="NTF2-like"/>
    <property type="match status" value="1"/>
</dbReference>